<reference evidence="2 3" key="1">
    <citation type="submission" date="2016-09" db="EMBL/GenBank/DDBJ databases">
        <title>Genomic analysis reveals versatility of anaerobic energy metabolism of Geosporobacter ferrireducens IRF9 of phylum Firmicutes.</title>
        <authorList>
            <person name="Kim S.-J."/>
        </authorList>
    </citation>
    <scope>NUCLEOTIDE SEQUENCE [LARGE SCALE GENOMIC DNA]</scope>
    <source>
        <strain evidence="2 3">IRF9</strain>
    </source>
</reference>
<organism evidence="2 3">
    <name type="scientific">Geosporobacter ferrireducens</name>
    <dbReference type="NCBI Taxonomy" id="1424294"/>
    <lineage>
        <taxon>Bacteria</taxon>
        <taxon>Bacillati</taxon>
        <taxon>Bacillota</taxon>
        <taxon>Clostridia</taxon>
        <taxon>Peptostreptococcales</taxon>
        <taxon>Thermotaleaceae</taxon>
        <taxon>Geosporobacter</taxon>
    </lineage>
</organism>
<dbReference type="EMBL" id="CP017269">
    <property type="protein sequence ID" value="AOT72118.1"/>
    <property type="molecule type" value="Genomic_DNA"/>
</dbReference>
<dbReference type="Proteomes" id="UP000095743">
    <property type="component" value="Chromosome"/>
</dbReference>
<evidence type="ECO:0000313" key="3">
    <source>
        <dbReference type="Proteomes" id="UP000095743"/>
    </source>
</evidence>
<dbReference type="KEGG" id="gfe:Gferi_22810"/>
<keyword evidence="1" id="KW-1133">Transmembrane helix</keyword>
<name>A0A1D8GMG6_9FIRM</name>
<evidence type="ECO:0000256" key="1">
    <source>
        <dbReference type="SAM" id="Phobius"/>
    </source>
</evidence>
<keyword evidence="1" id="KW-0812">Transmembrane</keyword>
<proteinExistence type="predicted"/>
<evidence type="ECO:0000313" key="2">
    <source>
        <dbReference type="EMBL" id="AOT72118.1"/>
    </source>
</evidence>
<sequence length="69" mass="8068">MTESKTVCSYLGLGLIFIHNKWYNHNKNLLYSLIWSDKTVNDNEKMRDSMAIGFAYGITAYTLWVFSPR</sequence>
<dbReference type="STRING" id="1424294.Gferi_22810"/>
<gene>
    <name evidence="2" type="ORF">Gferi_22810</name>
</gene>
<keyword evidence="3" id="KW-1185">Reference proteome</keyword>
<protein>
    <submittedName>
        <fullName evidence="2">Uncharacterized protein</fullName>
    </submittedName>
</protein>
<keyword evidence="1" id="KW-0472">Membrane</keyword>
<accession>A0A1D8GMG6</accession>
<dbReference type="AlphaFoldDB" id="A0A1D8GMG6"/>
<feature type="transmembrane region" description="Helical" evidence="1">
    <location>
        <begin position="49"/>
        <end position="66"/>
    </location>
</feature>